<organism evidence="2 3">
    <name type="scientific">Thiohalobacter thiocyanaticus</name>
    <dbReference type="NCBI Taxonomy" id="585455"/>
    <lineage>
        <taxon>Bacteria</taxon>
        <taxon>Pseudomonadati</taxon>
        <taxon>Pseudomonadota</taxon>
        <taxon>Gammaproteobacteria</taxon>
        <taxon>Thiohalobacterales</taxon>
        <taxon>Thiohalobacteraceae</taxon>
        <taxon>Thiohalobacter</taxon>
    </lineage>
</organism>
<reference evidence="2 3" key="1">
    <citation type="submission" date="2017-05" db="EMBL/GenBank/DDBJ databases">
        <title>Thiocyanate degradation by Thiohalobacter thiocyanaticus FOKN1.</title>
        <authorList>
            <person name="Oshiki M."/>
            <person name="Fukushima T."/>
            <person name="Kawano S."/>
            <person name="Nakagawa J."/>
        </authorList>
    </citation>
    <scope>NUCLEOTIDE SEQUENCE [LARGE SCALE GENOMIC DNA]</scope>
    <source>
        <strain evidence="2 3">FOKN1</strain>
    </source>
</reference>
<dbReference type="GO" id="GO:0006354">
    <property type="term" value="P:DNA-templated transcription elongation"/>
    <property type="evidence" value="ECO:0007669"/>
    <property type="project" value="TreeGrafter"/>
</dbReference>
<dbReference type="PANTHER" id="PTHR30437:SF5">
    <property type="entry name" value="REGULATOR OF NUCLEOSIDE DIPHOSPHATE KINASE"/>
    <property type="match status" value="1"/>
</dbReference>
<feature type="domain" description="Transcription elongation factor GreA/GreB C-terminal" evidence="1">
    <location>
        <begin position="53"/>
        <end position="125"/>
    </location>
</feature>
<gene>
    <name evidence="2" type="ORF">FOKN1_0630</name>
</gene>
<dbReference type="OrthoDB" id="5768929at2"/>
<evidence type="ECO:0000313" key="2">
    <source>
        <dbReference type="EMBL" id="BAZ93032.1"/>
    </source>
</evidence>
<dbReference type="AlphaFoldDB" id="A0A1Z4VNN0"/>
<evidence type="ECO:0000313" key="3">
    <source>
        <dbReference type="Proteomes" id="UP000218765"/>
    </source>
</evidence>
<sequence length="137" mass="15106">MNPHIAHLTRHDVRRLMRLIDNMAPGSRDAEHLDRLIDKLQAGEELQPGVVPRDLVTMHSVALLFDMDSNRRMECTLVLPGDADASAGCISVLAPLGTALFGARVGDLIEVDLPSGMRHWRVESLLYQPEAAGDFDL</sequence>
<keyword evidence="3" id="KW-1185">Reference proteome</keyword>
<dbReference type="GO" id="GO:0003746">
    <property type="term" value="F:translation elongation factor activity"/>
    <property type="evidence" value="ECO:0007669"/>
    <property type="project" value="UniProtKB-KW"/>
</dbReference>
<dbReference type="Gene3D" id="3.10.50.30">
    <property type="entry name" value="Transcription elongation factor, GreA/GreB, C-terminal domain"/>
    <property type="match status" value="1"/>
</dbReference>
<evidence type="ECO:0000259" key="1">
    <source>
        <dbReference type="Pfam" id="PF01272"/>
    </source>
</evidence>
<dbReference type="EMBL" id="AP018052">
    <property type="protein sequence ID" value="BAZ93032.1"/>
    <property type="molecule type" value="Genomic_DNA"/>
</dbReference>
<dbReference type="GO" id="GO:0003677">
    <property type="term" value="F:DNA binding"/>
    <property type="evidence" value="ECO:0007669"/>
    <property type="project" value="InterPro"/>
</dbReference>
<keyword evidence="2" id="KW-0251">Elongation factor</keyword>
<dbReference type="RefSeq" id="WP_096364670.1">
    <property type="nucleotide sequence ID" value="NZ_AP018052.1"/>
</dbReference>
<dbReference type="Pfam" id="PF01272">
    <property type="entry name" value="GreA_GreB"/>
    <property type="match status" value="1"/>
</dbReference>
<name>A0A1Z4VNN0_9GAMM</name>
<dbReference type="InterPro" id="IPR001437">
    <property type="entry name" value="Tscrpt_elong_fac_GreA/B_C"/>
</dbReference>
<dbReference type="KEGG" id="ttc:FOKN1_0630"/>
<proteinExistence type="predicted"/>
<dbReference type="Proteomes" id="UP000218765">
    <property type="component" value="Chromosome"/>
</dbReference>
<accession>A0A1Z4VNN0</accession>
<dbReference type="GO" id="GO:0032784">
    <property type="term" value="P:regulation of DNA-templated transcription elongation"/>
    <property type="evidence" value="ECO:0007669"/>
    <property type="project" value="InterPro"/>
</dbReference>
<dbReference type="InterPro" id="IPR023459">
    <property type="entry name" value="Tscrpt_elong_fac_GreA/B_fam"/>
</dbReference>
<keyword evidence="2" id="KW-0648">Protein biosynthesis</keyword>
<dbReference type="InterPro" id="IPR036953">
    <property type="entry name" value="GreA/GreB_C_sf"/>
</dbReference>
<protein>
    <submittedName>
        <fullName evidence="2">Transcription elongation factor</fullName>
    </submittedName>
</protein>
<dbReference type="SUPFAM" id="SSF54534">
    <property type="entry name" value="FKBP-like"/>
    <property type="match status" value="1"/>
</dbReference>
<dbReference type="GO" id="GO:0070063">
    <property type="term" value="F:RNA polymerase binding"/>
    <property type="evidence" value="ECO:0007669"/>
    <property type="project" value="InterPro"/>
</dbReference>
<dbReference type="PANTHER" id="PTHR30437">
    <property type="entry name" value="TRANSCRIPTION ELONGATION FACTOR GREA"/>
    <property type="match status" value="1"/>
</dbReference>